<evidence type="ECO:0000256" key="8">
    <source>
        <dbReference type="ARBA" id="ARBA00048679"/>
    </source>
</evidence>
<name>A0A265NEK5_9BACI</name>
<dbReference type="EC" id="2.7.11.1" evidence="1"/>
<keyword evidence="2" id="KW-0723">Serine/threonine-protein kinase</keyword>
<dbReference type="GO" id="GO:0005524">
    <property type="term" value="F:ATP binding"/>
    <property type="evidence" value="ECO:0007669"/>
    <property type="project" value="UniProtKB-KW"/>
</dbReference>
<gene>
    <name evidence="11" type="ORF">CIL03_01750</name>
</gene>
<dbReference type="PANTHER" id="PTHR24363">
    <property type="entry name" value="SERINE/THREONINE PROTEIN KINASE"/>
    <property type="match status" value="1"/>
</dbReference>
<dbReference type="PROSITE" id="PS00108">
    <property type="entry name" value="PROTEIN_KINASE_ST"/>
    <property type="match status" value="1"/>
</dbReference>
<dbReference type="EMBL" id="NPMS01000001">
    <property type="protein sequence ID" value="OZU89889.1"/>
    <property type="molecule type" value="Genomic_DNA"/>
</dbReference>
<evidence type="ECO:0000313" key="11">
    <source>
        <dbReference type="EMBL" id="OZU89889.1"/>
    </source>
</evidence>
<feature type="domain" description="Protein kinase" evidence="10">
    <location>
        <begin position="18"/>
        <end position="262"/>
    </location>
</feature>
<evidence type="ECO:0000256" key="4">
    <source>
        <dbReference type="ARBA" id="ARBA00022741"/>
    </source>
</evidence>
<dbReference type="GO" id="GO:0004674">
    <property type="term" value="F:protein serine/threonine kinase activity"/>
    <property type="evidence" value="ECO:0007669"/>
    <property type="project" value="UniProtKB-KW"/>
</dbReference>
<keyword evidence="12" id="KW-1185">Reference proteome</keyword>
<evidence type="ECO:0000256" key="2">
    <source>
        <dbReference type="ARBA" id="ARBA00022527"/>
    </source>
</evidence>
<evidence type="ECO:0000256" key="5">
    <source>
        <dbReference type="ARBA" id="ARBA00022777"/>
    </source>
</evidence>
<dbReference type="InterPro" id="IPR000719">
    <property type="entry name" value="Prot_kinase_dom"/>
</dbReference>
<evidence type="ECO:0000256" key="6">
    <source>
        <dbReference type="ARBA" id="ARBA00022840"/>
    </source>
</evidence>
<comment type="catalytic activity">
    <reaction evidence="7">
        <text>L-threonyl-[protein] + ATP = O-phospho-L-threonyl-[protein] + ADP + H(+)</text>
        <dbReference type="Rhea" id="RHEA:46608"/>
        <dbReference type="Rhea" id="RHEA-COMP:11060"/>
        <dbReference type="Rhea" id="RHEA-COMP:11605"/>
        <dbReference type="ChEBI" id="CHEBI:15378"/>
        <dbReference type="ChEBI" id="CHEBI:30013"/>
        <dbReference type="ChEBI" id="CHEBI:30616"/>
        <dbReference type="ChEBI" id="CHEBI:61977"/>
        <dbReference type="ChEBI" id="CHEBI:456216"/>
        <dbReference type="EC" id="2.7.11.1"/>
    </reaction>
</comment>
<evidence type="ECO:0000256" key="9">
    <source>
        <dbReference type="SAM" id="Phobius"/>
    </source>
</evidence>
<dbReference type="SUPFAM" id="SSF56112">
    <property type="entry name" value="Protein kinase-like (PK-like)"/>
    <property type="match status" value="1"/>
</dbReference>
<evidence type="ECO:0000256" key="3">
    <source>
        <dbReference type="ARBA" id="ARBA00022679"/>
    </source>
</evidence>
<sequence length="303" mass="35020">MNKHGILIKEGDILNNKYKVLSHIASGGMSEVYLIEEINNPAKKWAAKIANMSSKLAPKLVDETKILSELDHPNLPHVADFFSSDDYFFLVLEYIDGVTLSEYFEQNNYELPTDMVLQIGLQLCDLLHYLHNREPYPIIYRDVKPGNIMIMNDRTIKLIDFGIARKFQENRMKDTVQIGTVGFAAPEQFEKKQTDTRTDLFSLGALLYYLLSEGKYVYVAQKPIRHFQKKLSKSLENSIDQLVQLEPENRLQNAVEAKELLLKAREEYKINDIRNWNWSDIRYISTISVSAIVVGYVILSFIF</sequence>
<dbReference type="SMART" id="SM00220">
    <property type="entry name" value="S_TKc"/>
    <property type="match status" value="1"/>
</dbReference>
<feature type="transmembrane region" description="Helical" evidence="9">
    <location>
        <begin position="283"/>
        <end position="302"/>
    </location>
</feature>
<comment type="catalytic activity">
    <reaction evidence="8">
        <text>L-seryl-[protein] + ATP = O-phospho-L-seryl-[protein] + ADP + H(+)</text>
        <dbReference type="Rhea" id="RHEA:17989"/>
        <dbReference type="Rhea" id="RHEA-COMP:9863"/>
        <dbReference type="Rhea" id="RHEA-COMP:11604"/>
        <dbReference type="ChEBI" id="CHEBI:15378"/>
        <dbReference type="ChEBI" id="CHEBI:29999"/>
        <dbReference type="ChEBI" id="CHEBI:30616"/>
        <dbReference type="ChEBI" id="CHEBI:83421"/>
        <dbReference type="ChEBI" id="CHEBI:456216"/>
        <dbReference type="EC" id="2.7.11.1"/>
    </reaction>
</comment>
<dbReference type="AlphaFoldDB" id="A0A265NEK5"/>
<dbReference type="PROSITE" id="PS50011">
    <property type="entry name" value="PROTEIN_KINASE_DOM"/>
    <property type="match status" value="1"/>
</dbReference>
<dbReference type="Pfam" id="PF00069">
    <property type="entry name" value="Pkinase"/>
    <property type="match status" value="1"/>
</dbReference>
<accession>A0A265NEK5</accession>
<dbReference type="PANTHER" id="PTHR24363:SF0">
    <property type="entry name" value="SERINE_THREONINE KINASE LIKE DOMAIN CONTAINING 1"/>
    <property type="match status" value="1"/>
</dbReference>
<proteinExistence type="predicted"/>
<keyword evidence="9" id="KW-1133">Transmembrane helix</keyword>
<comment type="caution">
    <text evidence="11">The sequence shown here is derived from an EMBL/GenBank/DDBJ whole genome shotgun (WGS) entry which is preliminary data.</text>
</comment>
<keyword evidence="9" id="KW-0812">Transmembrane</keyword>
<evidence type="ECO:0000256" key="1">
    <source>
        <dbReference type="ARBA" id="ARBA00012513"/>
    </source>
</evidence>
<dbReference type="CDD" id="cd14014">
    <property type="entry name" value="STKc_PknB_like"/>
    <property type="match status" value="1"/>
</dbReference>
<keyword evidence="5" id="KW-0418">Kinase</keyword>
<dbReference type="Gene3D" id="1.10.510.10">
    <property type="entry name" value="Transferase(Phosphotransferase) domain 1"/>
    <property type="match status" value="1"/>
</dbReference>
<dbReference type="RefSeq" id="WP_094883490.1">
    <property type="nucleotide sequence ID" value="NZ_NPMS01000001.1"/>
</dbReference>
<evidence type="ECO:0000256" key="7">
    <source>
        <dbReference type="ARBA" id="ARBA00047899"/>
    </source>
</evidence>
<keyword evidence="3" id="KW-0808">Transferase</keyword>
<dbReference type="InterPro" id="IPR008271">
    <property type="entry name" value="Ser/Thr_kinase_AS"/>
</dbReference>
<dbReference type="Gene3D" id="3.30.200.20">
    <property type="entry name" value="Phosphorylase Kinase, domain 1"/>
    <property type="match status" value="1"/>
</dbReference>
<evidence type="ECO:0000313" key="12">
    <source>
        <dbReference type="Proteomes" id="UP000216498"/>
    </source>
</evidence>
<keyword evidence="6" id="KW-0067">ATP-binding</keyword>
<evidence type="ECO:0000259" key="10">
    <source>
        <dbReference type="PROSITE" id="PS50011"/>
    </source>
</evidence>
<reference evidence="11 12" key="1">
    <citation type="submission" date="2017-08" db="EMBL/GenBank/DDBJ databases">
        <title>Virgibacillus indicus sp. nov. and Virgibacillus profoundi sp. nov, two moderately halophilic bacteria isolated from marine sediment by using the Microfluidic Streak Plate.</title>
        <authorList>
            <person name="Xu B."/>
            <person name="Hu B."/>
            <person name="Wang J."/>
            <person name="Zhu Y."/>
            <person name="Huang L."/>
            <person name="Du W."/>
            <person name="Huang Y."/>
        </authorList>
    </citation>
    <scope>NUCLEOTIDE SEQUENCE [LARGE SCALE GENOMIC DNA]</scope>
    <source>
        <strain evidence="11 12">IO3-P2-C2</strain>
    </source>
</reference>
<dbReference type="Proteomes" id="UP000216498">
    <property type="component" value="Unassembled WGS sequence"/>
</dbReference>
<dbReference type="InterPro" id="IPR011009">
    <property type="entry name" value="Kinase-like_dom_sf"/>
</dbReference>
<protein>
    <recommendedName>
        <fullName evidence="1">non-specific serine/threonine protein kinase</fullName>
        <ecNumber evidence="1">2.7.11.1</ecNumber>
    </recommendedName>
</protein>
<dbReference type="OrthoDB" id="9788659at2"/>
<organism evidence="11 12">
    <name type="scientific">Virgibacillus indicus</name>
    <dbReference type="NCBI Taxonomy" id="2024554"/>
    <lineage>
        <taxon>Bacteria</taxon>
        <taxon>Bacillati</taxon>
        <taxon>Bacillota</taxon>
        <taxon>Bacilli</taxon>
        <taxon>Bacillales</taxon>
        <taxon>Bacillaceae</taxon>
        <taxon>Virgibacillus</taxon>
    </lineage>
</organism>
<keyword evidence="4" id="KW-0547">Nucleotide-binding</keyword>
<keyword evidence="9" id="KW-0472">Membrane</keyword>